<dbReference type="EMBL" id="BMVP01000002">
    <property type="protein sequence ID" value="GHB46346.1"/>
    <property type="molecule type" value="Genomic_DNA"/>
</dbReference>
<keyword evidence="3" id="KW-1185">Reference proteome</keyword>
<dbReference type="InterPro" id="IPR050228">
    <property type="entry name" value="Carboxylesterase_BioH"/>
</dbReference>
<dbReference type="RefSeq" id="WP_190183203.1">
    <property type="nucleotide sequence ID" value="NZ_BMVP01000002.1"/>
</dbReference>
<keyword evidence="2" id="KW-0378">Hydrolase</keyword>
<dbReference type="InterPro" id="IPR029058">
    <property type="entry name" value="AB_hydrolase_fold"/>
</dbReference>
<reference evidence="3" key="1">
    <citation type="journal article" date="2019" name="Int. J. Syst. Evol. Microbiol.">
        <title>The Global Catalogue of Microorganisms (GCM) 10K type strain sequencing project: providing services to taxonomists for standard genome sequencing and annotation.</title>
        <authorList>
            <consortium name="The Broad Institute Genomics Platform"/>
            <consortium name="The Broad Institute Genome Sequencing Center for Infectious Disease"/>
            <person name="Wu L."/>
            <person name="Ma J."/>
        </authorList>
    </citation>
    <scope>NUCLEOTIDE SEQUENCE [LARGE SCALE GENOMIC DNA]</scope>
    <source>
        <strain evidence="3">JCM 4738</strain>
    </source>
</reference>
<comment type="caution">
    <text evidence="2">The sequence shown here is derived from an EMBL/GenBank/DDBJ whole genome shotgun (WGS) entry which is preliminary data.</text>
</comment>
<name>A0ABQ3EM23_9ACTN</name>
<dbReference type="PANTHER" id="PTHR43194:SF2">
    <property type="entry name" value="PEROXISOMAL MEMBRANE PROTEIN LPX1"/>
    <property type="match status" value="1"/>
</dbReference>
<protein>
    <submittedName>
        <fullName evidence="2">Alpha/beta hydrolase</fullName>
    </submittedName>
</protein>
<dbReference type="Proteomes" id="UP000642673">
    <property type="component" value="Unassembled WGS sequence"/>
</dbReference>
<evidence type="ECO:0000313" key="2">
    <source>
        <dbReference type="EMBL" id="GHB46346.1"/>
    </source>
</evidence>
<accession>A0ABQ3EM23</accession>
<dbReference type="PANTHER" id="PTHR43194">
    <property type="entry name" value="HYDROLASE ALPHA/BETA FOLD FAMILY"/>
    <property type="match status" value="1"/>
</dbReference>
<proteinExistence type="predicted"/>
<organism evidence="2 3">
    <name type="scientific">Streptomyces cirratus</name>
    <dbReference type="NCBI Taxonomy" id="68187"/>
    <lineage>
        <taxon>Bacteria</taxon>
        <taxon>Bacillati</taxon>
        <taxon>Actinomycetota</taxon>
        <taxon>Actinomycetes</taxon>
        <taxon>Kitasatosporales</taxon>
        <taxon>Streptomycetaceae</taxon>
        <taxon>Streptomyces</taxon>
    </lineage>
</organism>
<evidence type="ECO:0000313" key="3">
    <source>
        <dbReference type="Proteomes" id="UP000642673"/>
    </source>
</evidence>
<feature type="domain" description="AB hydrolase-1" evidence="1">
    <location>
        <begin position="22"/>
        <end position="258"/>
    </location>
</feature>
<dbReference type="SUPFAM" id="SSF53474">
    <property type="entry name" value="alpha/beta-Hydrolases"/>
    <property type="match status" value="1"/>
</dbReference>
<sequence>MPRARVNGVELFYEVTGEGDPLVLVHGSWADHHTWRLVVPRLAESYRVVVYDRRGHSRSERPPGPGTRTQDEDDLAALIETLDLAPAHVAGSSFGGSTALGLAARRPDLFRTLAAHEPPLLGLVEGDQEAEAARLRLDAVFADIRAGDRAAAARRFVEEVVSGPGEWERVPEPIRETFVANAPTFLDEQSDPSWAMVDLPRLAATYTGPVLLTLGGEGMPWFPGITAKLAKALRRARVVTLEGAGHVPHLTHPDAYVDTLTGFLRATTAAAGGGPG</sequence>
<evidence type="ECO:0000259" key="1">
    <source>
        <dbReference type="Pfam" id="PF12697"/>
    </source>
</evidence>
<dbReference type="GO" id="GO:0016787">
    <property type="term" value="F:hydrolase activity"/>
    <property type="evidence" value="ECO:0007669"/>
    <property type="project" value="UniProtKB-KW"/>
</dbReference>
<dbReference type="Gene3D" id="3.40.50.1820">
    <property type="entry name" value="alpha/beta hydrolase"/>
    <property type="match status" value="1"/>
</dbReference>
<gene>
    <name evidence="2" type="ORF">GCM10010347_14950</name>
</gene>
<dbReference type="InterPro" id="IPR000073">
    <property type="entry name" value="AB_hydrolase_1"/>
</dbReference>
<dbReference type="Pfam" id="PF12697">
    <property type="entry name" value="Abhydrolase_6"/>
    <property type="match status" value="1"/>
</dbReference>